<dbReference type="Pfam" id="PF10282">
    <property type="entry name" value="Lactonase"/>
    <property type="match status" value="2"/>
</dbReference>
<dbReference type="PANTHER" id="PTHR30344:SF1">
    <property type="entry name" value="6-PHOSPHOGLUCONOLACTONASE"/>
    <property type="match status" value="1"/>
</dbReference>
<keyword evidence="3" id="KW-1185">Reference proteome</keyword>
<dbReference type="Proteomes" id="UP001323798">
    <property type="component" value="Chromosome"/>
</dbReference>
<evidence type="ECO:0000313" key="3">
    <source>
        <dbReference type="Proteomes" id="UP001323798"/>
    </source>
</evidence>
<comment type="similarity">
    <text evidence="1">Belongs to the cycloisomerase 2 family.</text>
</comment>
<gene>
    <name evidence="2" type="ORF">SM116_01080</name>
</gene>
<proteinExistence type="inferred from homology"/>
<organism evidence="2 3">
    <name type="scientific">Microbacterium rhizosphaerae</name>
    <dbReference type="NCBI Taxonomy" id="1678237"/>
    <lineage>
        <taxon>Bacteria</taxon>
        <taxon>Bacillati</taxon>
        <taxon>Actinomycetota</taxon>
        <taxon>Actinomycetes</taxon>
        <taxon>Micrococcales</taxon>
        <taxon>Microbacteriaceae</taxon>
        <taxon>Microbacterium</taxon>
    </lineage>
</organism>
<dbReference type="InterPro" id="IPR050282">
    <property type="entry name" value="Cycloisomerase_2"/>
</dbReference>
<reference evidence="2 3" key="1">
    <citation type="submission" date="2023-11" db="EMBL/GenBank/DDBJ databases">
        <title>Genome sequence of Microbacterium rhizosphaerae KACC 19337.</title>
        <authorList>
            <person name="Choi H."/>
            <person name="Kim S."/>
            <person name="Kim Y."/>
            <person name="Kwon S.-W."/>
            <person name="Heo J."/>
        </authorList>
    </citation>
    <scope>NUCLEOTIDE SEQUENCE [LARGE SCALE GENOMIC DNA]</scope>
    <source>
        <strain evidence="2 3">KACC 19337</strain>
    </source>
</reference>
<dbReference type="InterPro" id="IPR015943">
    <property type="entry name" value="WD40/YVTN_repeat-like_dom_sf"/>
</dbReference>
<dbReference type="PANTHER" id="PTHR30344">
    <property type="entry name" value="6-PHOSPHOGLUCONOLACTONASE-RELATED"/>
    <property type="match status" value="1"/>
</dbReference>
<protein>
    <submittedName>
        <fullName evidence="2">Beta-propeller fold lactonase family protein</fullName>
    </submittedName>
</protein>
<accession>A0ABZ0SMQ0</accession>
<dbReference type="InterPro" id="IPR019405">
    <property type="entry name" value="Lactonase_7-beta_prop"/>
</dbReference>
<dbReference type="Gene3D" id="2.130.10.10">
    <property type="entry name" value="YVTN repeat-like/Quinoprotein amine dehydrogenase"/>
    <property type="match status" value="2"/>
</dbReference>
<sequence>MRFLTGGYTADMDGAGSGIGMLFAGAPDDALAGGPLGFAGTVATADSPSWVARHPSLDVVYASLEGTGAVQGFRRTGEQSFVALGEPVPTGRLNCHVVVSPDASYLVAACWGDGRVVRVGLDAAGRPGAASIAPAAVDPYGPDAPPRDADGTDGGIDLAAAARALREVAGEYAYLIPGGDGEEEAAQALTHAEAEPQDADARVSRAHEAMFLPGGLVVTTDLGYDLVRFWRATPEGLRPVQQVVLPKGSGPRHMVRHPSGHVYVITELSHEVFVLGASREGVWSVVGGTSIAPGVLPTDTGAELALSHDAAFLYAGVRGTNTIGTLRVRGSGESLEPVALVEAGVDWPRHHLVVRDTLLVAGQKSDDVASLTLDTRTGVPGKVRHRTAVPSPTCLVALP</sequence>
<name>A0ABZ0SMQ0_9MICO</name>
<evidence type="ECO:0000256" key="1">
    <source>
        <dbReference type="ARBA" id="ARBA00005564"/>
    </source>
</evidence>
<dbReference type="RefSeq" id="WP_320942622.1">
    <property type="nucleotide sequence ID" value="NZ_BAABEU010000003.1"/>
</dbReference>
<dbReference type="InterPro" id="IPR011048">
    <property type="entry name" value="Haem_d1_sf"/>
</dbReference>
<evidence type="ECO:0000313" key="2">
    <source>
        <dbReference type="EMBL" id="WPR89908.1"/>
    </source>
</evidence>
<dbReference type="EMBL" id="CP139368">
    <property type="protein sequence ID" value="WPR89908.1"/>
    <property type="molecule type" value="Genomic_DNA"/>
</dbReference>
<dbReference type="SUPFAM" id="SSF51004">
    <property type="entry name" value="C-terminal (heme d1) domain of cytochrome cd1-nitrite reductase"/>
    <property type="match status" value="1"/>
</dbReference>